<gene>
    <name evidence="8" type="ORF">B0T11DRAFT_339844</name>
</gene>
<dbReference type="Proteomes" id="UP000813385">
    <property type="component" value="Unassembled WGS sequence"/>
</dbReference>
<dbReference type="EMBL" id="JAGPXD010000003">
    <property type="protein sequence ID" value="KAH7363197.1"/>
    <property type="molecule type" value="Genomic_DNA"/>
</dbReference>
<protein>
    <recommendedName>
        <fullName evidence="7">FAD-binding domain-containing protein</fullName>
    </recommendedName>
</protein>
<keyword evidence="9" id="KW-1185">Reference proteome</keyword>
<dbReference type="PANTHER" id="PTHR47178">
    <property type="entry name" value="MONOOXYGENASE, FAD-BINDING"/>
    <property type="match status" value="1"/>
</dbReference>
<dbReference type="AlphaFoldDB" id="A0A8K0TIC8"/>
<evidence type="ECO:0000256" key="6">
    <source>
        <dbReference type="SAM" id="SignalP"/>
    </source>
</evidence>
<keyword evidence="6" id="KW-0732">Signal</keyword>
<feature type="signal peptide" evidence="6">
    <location>
        <begin position="1"/>
        <end position="21"/>
    </location>
</feature>
<evidence type="ECO:0000256" key="3">
    <source>
        <dbReference type="ARBA" id="ARBA00022827"/>
    </source>
</evidence>
<keyword evidence="4" id="KW-0560">Oxidoreductase</keyword>
<feature type="chain" id="PRO_5035465579" description="FAD-binding domain-containing protein" evidence="6">
    <location>
        <begin position="22"/>
        <end position="458"/>
    </location>
</feature>
<evidence type="ECO:0000256" key="5">
    <source>
        <dbReference type="ARBA" id="ARBA00023033"/>
    </source>
</evidence>
<feature type="domain" description="FAD-binding" evidence="7">
    <location>
        <begin position="335"/>
        <end position="364"/>
    </location>
</feature>
<evidence type="ECO:0000313" key="8">
    <source>
        <dbReference type="EMBL" id="KAH7363197.1"/>
    </source>
</evidence>
<dbReference type="InterPro" id="IPR036188">
    <property type="entry name" value="FAD/NAD-bd_sf"/>
</dbReference>
<dbReference type="OrthoDB" id="655030at2759"/>
<comment type="cofactor">
    <cofactor evidence="1">
        <name>FAD</name>
        <dbReference type="ChEBI" id="CHEBI:57692"/>
    </cofactor>
</comment>
<name>A0A8K0TIC8_9PEZI</name>
<keyword evidence="5" id="KW-0503">Monooxygenase</keyword>
<accession>A0A8K0TIC8</accession>
<dbReference type="SUPFAM" id="SSF51905">
    <property type="entry name" value="FAD/NAD(P)-binding domain"/>
    <property type="match status" value="1"/>
</dbReference>
<evidence type="ECO:0000259" key="7">
    <source>
        <dbReference type="Pfam" id="PF01494"/>
    </source>
</evidence>
<comment type="caution">
    <text evidence="8">The sequence shown here is derived from an EMBL/GenBank/DDBJ whole genome shotgun (WGS) entry which is preliminary data.</text>
</comment>
<sequence>MAHFKVIVIVGGLSGALLTNGLLNNNVDTTLYERDAADSKREGYQIRLGEATTRGFEACLTEDQMAPILHRFMQSTSTALTAPTICNTRFQTIVDLTTLPSYSRSSAINRVVLRDLLLAPIRAKGLVRYAKTFVRYEIVIDEAGRERVIVHFADGSSDVCDLLIGADGSGSKINKQVGARNIVDIDTHWSFLNKGALSSEQVERLPERLRRGPMIVFSKGISMFYSAYLPQVASVDSDGIHRDEKQASFYWGLNVPVHLCPDGKMPPAPDRGQFCLDVIRDWAPEFHDMVSMGLSDDGKTELYGTKLRGSNKLPKNWREPLVAGMGHKTEEGHPRIWLIGDAVHAMQPNRGMGGNQAMRDCADILPEILELNRLSKRGTPPTKEEIFAGCTHYEDKMFDRAFGWVKKSGGTSMPNLDFDGFLGLIVGESFGLMENEGDTNRIINAIDESISYGSRKWA</sequence>
<dbReference type="InterPro" id="IPR002938">
    <property type="entry name" value="FAD-bd"/>
</dbReference>
<dbReference type="Gene3D" id="3.50.50.60">
    <property type="entry name" value="FAD/NAD(P)-binding domain"/>
    <property type="match status" value="1"/>
</dbReference>
<evidence type="ECO:0000256" key="2">
    <source>
        <dbReference type="ARBA" id="ARBA00022630"/>
    </source>
</evidence>
<dbReference type="GO" id="GO:0004497">
    <property type="term" value="F:monooxygenase activity"/>
    <property type="evidence" value="ECO:0007669"/>
    <property type="project" value="UniProtKB-KW"/>
</dbReference>
<keyword evidence="3" id="KW-0274">FAD</keyword>
<keyword evidence="2" id="KW-0285">Flavoprotein</keyword>
<organism evidence="8 9">
    <name type="scientific">Plectosphaerella cucumerina</name>
    <dbReference type="NCBI Taxonomy" id="40658"/>
    <lineage>
        <taxon>Eukaryota</taxon>
        <taxon>Fungi</taxon>
        <taxon>Dikarya</taxon>
        <taxon>Ascomycota</taxon>
        <taxon>Pezizomycotina</taxon>
        <taxon>Sordariomycetes</taxon>
        <taxon>Hypocreomycetidae</taxon>
        <taxon>Glomerellales</taxon>
        <taxon>Plectosphaerellaceae</taxon>
        <taxon>Plectosphaerella</taxon>
    </lineage>
</organism>
<proteinExistence type="predicted"/>
<dbReference type="Pfam" id="PF01494">
    <property type="entry name" value="FAD_binding_3"/>
    <property type="match status" value="1"/>
</dbReference>
<dbReference type="PRINTS" id="PR00420">
    <property type="entry name" value="RNGMNOXGNASE"/>
</dbReference>
<evidence type="ECO:0000256" key="1">
    <source>
        <dbReference type="ARBA" id="ARBA00001974"/>
    </source>
</evidence>
<reference evidence="8" key="1">
    <citation type="journal article" date="2021" name="Nat. Commun.">
        <title>Genetic determinants of endophytism in the Arabidopsis root mycobiome.</title>
        <authorList>
            <person name="Mesny F."/>
            <person name="Miyauchi S."/>
            <person name="Thiergart T."/>
            <person name="Pickel B."/>
            <person name="Atanasova L."/>
            <person name="Karlsson M."/>
            <person name="Huettel B."/>
            <person name="Barry K.W."/>
            <person name="Haridas S."/>
            <person name="Chen C."/>
            <person name="Bauer D."/>
            <person name="Andreopoulos W."/>
            <person name="Pangilinan J."/>
            <person name="LaButti K."/>
            <person name="Riley R."/>
            <person name="Lipzen A."/>
            <person name="Clum A."/>
            <person name="Drula E."/>
            <person name="Henrissat B."/>
            <person name="Kohler A."/>
            <person name="Grigoriev I.V."/>
            <person name="Martin F.M."/>
            <person name="Hacquard S."/>
        </authorList>
    </citation>
    <scope>NUCLEOTIDE SEQUENCE</scope>
    <source>
        <strain evidence="8">MPI-CAGE-AT-0016</strain>
    </source>
</reference>
<dbReference type="PANTHER" id="PTHR47178:SF5">
    <property type="entry name" value="FAD-BINDING DOMAIN-CONTAINING PROTEIN"/>
    <property type="match status" value="1"/>
</dbReference>
<dbReference type="GO" id="GO:0071949">
    <property type="term" value="F:FAD binding"/>
    <property type="evidence" value="ECO:0007669"/>
    <property type="project" value="InterPro"/>
</dbReference>
<evidence type="ECO:0000313" key="9">
    <source>
        <dbReference type="Proteomes" id="UP000813385"/>
    </source>
</evidence>
<evidence type="ECO:0000256" key="4">
    <source>
        <dbReference type="ARBA" id="ARBA00023002"/>
    </source>
</evidence>